<dbReference type="SUPFAM" id="SSF103481">
    <property type="entry name" value="Multidrug resistance efflux transporter EmrE"/>
    <property type="match status" value="2"/>
</dbReference>
<feature type="transmembrane region" description="Helical" evidence="7">
    <location>
        <begin position="184"/>
        <end position="201"/>
    </location>
</feature>
<gene>
    <name evidence="9" type="ORF">HJG54_27350</name>
</gene>
<dbReference type="InterPro" id="IPR000620">
    <property type="entry name" value="EamA_dom"/>
</dbReference>
<reference evidence="9" key="1">
    <citation type="submission" date="2020-05" db="EMBL/GenBank/DDBJ databases">
        <authorList>
            <person name="Zhu T."/>
            <person name="Keshari N."/>
            <person name="Lu X."/>
        </authorList>
    </citation>
    <scope>NUCLEOTIDE SEQUENCE</scope>
    <source>
        <strain evidence="9">NK1-12</strain>
    </source>
</reference>
<feature type="transmembrane region" description="Helical" evidence="7">
    <location>
        <begin position="141"/>
        <end position="164"/>
    </location>
</feature>
<feature type="domain" description="EamA" evidence="8">
    <location>
        <begin position="147"/>
        <end position="285"/>
    </location>
</feature>
<dbReference type="InterPro" id="IPR050638">
    <property type="entry name" value="AA-Vitamin_Transporters"/>
</dbReference>
<feature type="domain" description="EamA" evidence="8">
    <location>
        <begin position="5"/>
        <end position="134"/>
    </location>
</feature>
<keyword evidence="5 7" id="KW-1133">Transmembrane helix</keyword>
<dbReference type="AlphaFoldDB" id="A0AA96WXG8"/>
<evidence type="ECO:0000256" key="1">
    <source>
        <dbReference type="ARBA" id="ARBA00004651"/>
    </source>
</evidence>
<comment type="subcellular location">
    <subcellularLocation>
        <location evidence="1">Cell membrane</location>
        <topology evidence="1">Multi-pass membrane protein</topology>
    </subcellularLocation>
</comment>
<feature type="transmembrane region" description="Helical" evidence="7">
    <location>
        <begin position="31"/>
        <end position="51"/>
    </location>
</feature>
<proteinExistence type="inferred from homology"/>
<dbReference type="GO" id="GO:0005886">
    <property type="term" value="C:plasma membrane"/>
    <property type="evidence" value="ECO:0007669"/>
    <property type="project" value="UniProtKB-SubCell"/>
</dbReference>
<sequence length="293" mass="31021">MKKTIIALSYAFCWGVGVTLTKIALSEIAPTTLLIIQLSASVGFLVTACYLQNRQFPCSWHQLQQGIAGIFEPALAYMVSIFGVQLTTASNATLIGSSEVILTILFAAIFLGEKLTPIKVLLASISFLGIVLLMLQDTAGANQASLTGDLLVLLGTLFAVVYVLLSKKQISTVDPLQLTSSQQLVGLIATVSGFGILSVVNPNYEISAIGISWPFWLLAIGSGIMQYALAFLLYLIALQNLPVSHAAFYIALIPVFGVVSAIVILGEQLSLAQSIGGGLVIASSYCAHRLKPA</sequence>
<evidence type="ECO:0000256" key="5">
    <source>
        <dbReference type="ARBA" id="ARBA00022989"/>
    </source>
</evidence>
<feature type="transmembrane region" description="Helical" evidence="7">
    <location>
        <begin position="118"/>
        <end position="135"/>
    </location>
</feature>
<name>A0AA96WXG8_9CYAN</name>
<feature type="transmembrane region" description="Helical" evidence="7">
    <location>
        <begin position="246"/>
        <end position="265"/>
    </location>
</feature>
<evidence type="ECO:0000313" key="9">
    <source>
        <dbReference type="EMBL" id="WNZ26172.1"/>
    </source>
</evidence>
<feature type="transmembrane region" description="Helical" evidence="7">
    <location>
        <begin position="63"/>
        <end position="86"/>
    </location>
</feature>
<feature type="transmembrane region" description="Helical" evidence="7">
    <location>
        <begin position="92"/>
        <end position="111"/>
    </location>
</feature>
<keyword evidence="6 7" id="KW-0472">Membrane</keyword>
<evidence type="ECO:0000256" key="6">
    <source>
        <dbReference type="ARBA" id="ARBA00023136"/>
    </source>
</evidence>
<feature type="transmembrane region" description="Helical" evidence="7">
    <location>
        <begin position="213"/>
        <end position="234"/>
    </location>
</feature>
<evidence type="ECO:0000256" key="4">
    <source>
        <dbReference type="ARBA" id="ARBA00022692"/>
    </source>
</evidence>
<protein>
    <submittedName>
        <fullName evidence="9">DMT family transporter</fullName>
    </submittedName>
</protein>
<organism evidence="9">
    <name type="scientific">Leptolyngbya sp. NK1-12</name>
    <dbReference type="NCBI Taxonomy" id="2547451"/>
    <lineage>
        <taxon>Bacteria</taxon>
        <taxon>Bacillati</taxon>
        <taxon>Cyanobacteriota</taxon>
        <taxon>Cyanophyceae</taxon>
        <taxon>Leptolyngbyales</taxon>
        <taxon>Leptolyngbyaceae</taxon>
        <taxon>Leptolyngbya group</taxon>
        <taxon>Leptolyngbya</taxon>
    </lineage>
</organism>
<dbReference type="Pfam" id="PF00892">
    <property type="entry name" value="EamA"/>
    <property type="match status" value="2"/>
</dbReference>
<keyword evidence="3" id="KW-1003">Cell membrane</keyword>
<evidence type="ECO:0000256" key="2">
    <source>
        <dbReference type="ARBA" id="ARBA00007362"/>
    </source>
</evidence>
<dbReference type="InterPro" id="IPR037185">
    <property type="entry name" value="EmrE-like"/>
</dbReference>
<dbReference type="PANTHER" id="PTHR32322:SF18">
    <property type="entry name" value="S-ADENOSYLMETHIONINE_S-ADENOSYLHOMOCYSTEINE TRANSPORTER"/>
    <property type="match status" value="1"/>
</dbReference>
<accession>A0AA96WXG8</accession>
<dbReference type="EMBL" id="CP053586">
    <property type="protein sequence ID" value="WNZ26172.1"/>
    <property type="molecule type" value="Genomic_DNA"/>
</dbReference>
<evidence type="ECO:0000256" key="7">
    <source>
        <dbReference type="SAM" id="Phobius"/>
    </source>
</evidence>
<comment type="similarity">
    <text evidence="2">Belongs to the EamA transporter family.</text>
</comment>
<dbReference type="PANTHER" id="PTHR32322">
    <property type="entry name" value="INNER MEMBRANE TRANSPORTER"/>
    <property type="match status" value="1"/>
</dbReference>
<dbReference type="RefSeq" id="WP_316432396.1">
    <property type="nucleotide sequence ID" value="NZ_CP053586.1"/>
</dbReference>
<keyword evidence="4 7" id="KW-0812">Transmembrane</keyword>
<evidence type="ECO:0000256" key="3">
    <source>
        <dbReference type="ARBA" id="ARBA00022475"/>
    </source>
</evidence>
<evidence type="ECO:0000259" key="8">
    <source>
        <dbReference type="Pfam" id="PF00892"/>
    </source>
</evidence>